<proteinExistence type="inferred from homology"/>
<dbReference type="OrthoDB" id="9810445at2"/>
<keyword evidence="7" id="KW-0812">Transmembrane</keyword>
<sequence length="357" mass="38434">MAVTAWHYDGRSAIRRRVELRPEGDGFVLVEGDAAHGPFAWSDLTGRGMQDGAAVYAHRTLDGWRLGLDGEIPPDIAARLPREERYGRLIDRIGLWKASAAFAVIAVLALTGVYFAPAAIAPLIPPSFERRMGDAMVGDFGGRFCAAPEGQAALAKLVRRIDPEGGDLDVRVANIGMVNAVALPGGKIIIFDQLLREAESPDEVAGVLGHEIGHVRNRDVMQALLRQLGLSVVLGGVQGDAGGYLNAVIGLTYTRAAEARADGYAIESLRMADVSPVATAAFFRRLARFEPGDGRAATMLGYVSSHPLSRARERTFRAAAEKGANYTPALTTEEWIALRRICRDDPKAARDDSFGPF</sequence>
<dbReference type="GO" id="GO:0051603">
    <property type="term" value="P:proteolysis involved in protein catabolic process"/>
    <property type="evidence" value="ECO:0007669"/>
    <property type="project" value="TreeGrafter"/>
</dbReference>
<evidence type="ECO:0000313" key="10">
    <source>
        <dbReference type="Proteomes" id="UP000266693"/>
    </source>
</evidence>
<keyword evidence="2" id="KW-0479">Metal-binding</keyword>
<keyword evidence="10" id="KW-1185">Reference proteome</keyword>
<dbReference type="CDD" id="cd07332">
    <property type="entry name" value="M48C_Oma1_like"/>
    <property type="match status" value="1"/>
</dbReference>
<evidence type="ECO:0000256" key="4">
    <source>
        <dbReference type="ARBA" id="ARBA00022833"/>
    </source>
</evidence>
<keyword evidence="1 6" id="KW-0645">Protease</keyword>
<feature type="domain" description="Peptidase M48" evidence="8">
    <location>
        <begin position="174"/>
        <end position="314"/>
    </location>
</feature>
<dbReference type="AlphaFoldDB" id="A0A396RZ27"/>
<accession>A0A396RZ27</accession>
<dbReference type="Proteomes" id="UP000266693">
    <property type="component" value="Unassembled WGS sequence"/>
</dbReference>
<name>A0A396RZ27_9SPHN</name>
<keyword evidence="7" id="KW-0472">Membrane</keyword>
<keyword evidence="7" id="KW-1133">Transmembrane helix</keyword>
<reference evidence="9 10" key="1">
    <citation type="submission" date="2018-08" db="EMBL/GenBank/DDBJ databases">
        <title>The multiple taxonomic identification of Sphingomonas gilva.</title>
        <authorList>
            <person name="Zhu D."/>
            <person name="Zheng S."/>
        </authorList>
    </citation>
    <scope>NUCLEOTIDE SEQUENCE [LARGE SCALE GENOMIC DNA]</scope>
    <source>
        <strain evidence="9 10">ZDH117</strain>
    </source>
</reference>
<evidence type="ECO:0000256" key="7">
    <source>
        <dbReference type="SAM" id="Phobius"/>
    </source>
</evidence>
<dbReference type="GO" id="GO:0046872">
    <property type="term" value="F:metal ion binding"/>
    <property type="evidence" value="ECO:0007669"/>
    <property type="project" value="UniProtKB-KW"/>
</dbReference>
<evidence type="ECO:0000256" key="6">
    <source>
        <dbReference type="RuleBase" id="RU003983"/>
    </source>
</evidence>
<evidence type="ECO:0000256" key="1">
    <source>
        <dbReference type="ARBA" id="ARBA00022670"/>
    </source>
</evidence>
<evidence type="ECO:0000256" key="3">
    <source>
        <dbReference type="ARBA" id="ARBA00022801"/>
    </source>
</evidence>
<dbReference type="EMBL" id="QWLV01000001">
    <property type="protein sequence ID" value="RHW18991.1"/>
    <property type="molecule type" value="Genomic_DNA"/>
</dbReference>
<dbReference type="Pfam" id="PF01435">
    <property type="entry name" value="Peptidase_M48"/>
    <property type="match status" value="1"/>
</dbReference>
<comment type="similarity">
    <text evidence="6">Belongs to the peptidase M48 family.</text>
</comment>
<evidence type="ECO:0000256" key="2">
    <source>
        <dbReference type="ARBA" id="ARBA00022723"/>
    </source>
</evidence>
<comment type="cofactor">
    <cofactor evidence="6">
        <name>Zn(2+)</name>
        <dbReference type="ChEBI" id="CHEBI:29105"/>
    </cofactor>
    <text evidence="6">Binds 1 zinc ion per subunit.</text>
</comment>
<dbReference type="Gene3D" id="3.30.2010.10">
    <property type="entry name" value="Metalloproteases ('zincins'), catalytic domain"/>
    <property type="match status" value="1"/>
</dbReference>
<evidence type="ECO:0000256" key="5">
    <source>
        <dbReference type="ARBA" id="ARBA00023049"/>
    </source>
</evidence>
<protein>
    <submittedName>
        <fullName evidence="9">Peptidase</fullName>
    </submittedName>
</protein>
<feature type="transmembrane region" description="Helical" evidence="7">
    <location>
        <begin position="95"/>
        <end position="116"/>
    </location>
</feature>
<dbReference type="RefSeq" id="WP_118862499.1">
    <property type="nucleotide sequence ID" value="NZ_QWLV01000001.1"/>
</dbReference>
<dbReference type="PANTHER" id="PTHR22726:SF1">
    <property type="entry name" value="METALLOENDOPEPTIDASE OMA1, MITOCHONDRIAL"/>
    <property type="match status" value="1"/>
</dbReference>
<dbReference type="InterPro" id="IPR051156">
    <property type="entry name" value="Mito/Outer_Membr_Metalloprot"/>
</dbReference>
<dbReference type="GO" id="GO:0004222">
    <property type="term" value="F:metalloendopeptidase activity"/>
    <property type="evidence" value="ECO:0007669"/>
    <property type="project" value="InterPro"/>
</dbReference>
<keyword evidence="4 6" id="KW-0862">Zinc</keyword>
<dbReference type="InterPro" id="IPR001915">
    <property type="entry name" value="Peptidase_M48"/>
</dbReference>
<dbReference type="GO" id="GO:0016020">
    <property type="term" value="C:membrane"/>
    <property type="evidence" value="ECO:0007669"/>
    <property type="project" value="TreeGrafter"/>
</dbReference>
<comment type="caution">
    <text evidence="9">The sequence shown here is derived from an EMBL/GenBank/DDBJ whole genome shotgun (WGS) entry which is preliminary data.</text>
</comment>
<organism evidence="9 10">
    <name type="scientific">Sphingomonas gilva</name>
    <dbReference type="NCBI Taxonomy" id="2305907"/>
    <lineage>
        <taxon>Bacteria</taxon>
        <taxon>Pseudomonadati</taxon>
        <taxon>Pseudomonadota</taxon>
        <taxon>Alphaproteobacteria</taxon>
        <taxon>Sphingomonadales</taxon>
        <taxon>Sphingomonadaceae</taxon>
        <taxon>Sphingomonas</taxon>
    </lineage>
</organism>
<keyword evidence="5 6" id="KW-0482">Metalloprotease</keyword>
<gene>
    <name evidence="9" type="ORF">D1610_02340</name>
</gene>
<evidence type="ECO:0000313" key="9">
    <source>
        <dbReference type="EMBL" id="RHW18991.1"/>
    </source>
</evidence>
<keyword evidence="3 6" id="KW-0378">Hydrolase</keyword>
<dbReference type="PANTHER" id="PTHR22726">
    <property type="entry name" value="METALLOENDOPEPTIDASE OMA1"/>
    <property type="match status" value="1"/>
</dbReference>
<evidence type="ECO:0000259" key="8">
    <source>
        <dbReference type="Pfam" id="PF01435"/>
    </source>
</evidence>